<feature type="transmembrane region" description="Helical" evidence="1">
    <location>
        <begin position="77"/>
        <end position="94"/>
    </location>
</feature>
<protein>
    <submittedName>
        <fullName evidence="2">Ferric reductase</fullName>
    </submittedName>
</protein>
<proteinExistence type="predicted"/>
<name>A0A8J8BB14_9RHOB</name>
<sequence>MPRIGAMLAWAAVAAAVMLPLGIAAASPLMAWRGPVYIAACLAGVAALGLILVQPLLAGGYLPGLAGVRGRRVHRGVGLALVAAIVLHVGGLWLTSPPDVIDALTFTSPTPFSAWGVVAMWTLFGAALLAVLRRPLRIAPRLWRPAHSALVAVTVAGSVVHALLIEGTMGPLSKTLLCALAVAATLKALRDLRAWSPLLRRRA</sequence>
<dbReference type="RefSeq" id="WP_212537746.1">
    <property type="nucleotide sequence ID" value="NZ_JAGTUU010000007.1"/>
</dbReference>
<accession>A0A8J8BB14</accession>
<evidence type="ECO:0000313" key="3">
    <source>
        <dbReference type="Proteomes" id="UP000681356"/>
    </source>
</evidence>
<feature type="transmembrane region" description="Helical" evidence="1">
    <location>
        <begin position="34"/>
        <end position="57"/>
    </location>
</feature>
<keyword evidence="3" id="KW-1185">Reference proteome</keyword>
<dbReference type="Proteomes" id="UP000681356">
    <property type="component" value="Unassembled WGS sequence"/>
</dbReference>
<reference evidence="2" key="1">
    <citation type="submission" date="2021-04" db="EMBL/GenBank/DDBJ databases">
        <authorList>
            <person name="Yoon J."/>
        </authorList>
    </citation>
    <scope>NUCLEOTIDE SEQUENCE</scope>
    <source>
        <strain evidence="2">KMU-90</strain>
    </source>
</reference>
<dbReference type="EMBL" id="JAGTUU010000007">
    <property type="protein sequence ID" value="MBS0125778.1"/>
    <property type="molecule type" value="Genomic_DNA"/>
</dbReference>
<keyword evidence="1" id="KW-0472">Membrane</keyword>
<dbReference type="AlphaFoldDB" id="A0A8J8BB14"/>
<evidence type="ECO:0000313" key="2">
    <source>
        <dbReference type="EMBL" id="MBS0125778.1"/>
    </source>
</evidence>
<organism evidence="2 3">
    <name type="scientific">Thetidibacter halocola</name>
    <dbReference type="NCBI Taxonomy" id="2827239"/>
    <lineage>
        <taxon>Bacteria</taxon>
        <taxon>Pseudomonadati</taxon>
        <taxon>Pseudomonadota</taxon>
        <taxon>Alphaproteobacteria</taxon>
        <taxon>Rhodobacterales</taxon>
        <taxon>Roseobacteraceae</taxon>
        <taxon>Thetidibacter</taxon>
    </lineage>
</organism>
<comment type="caution">
    <text evidence="2">The sequence shown here is derived from an EMBL/GenBank/DDBJ whole genome shotgun (WGS) entry which is preliminary data.</text>
</comment>
<keyword evidence="1" id="KW-1133">Transmembrane helix</keyword>
<feature type="transmembrane region" description="Helical" evidence="1">
    <location>
        <begin position="114"/>
        <end position="133"/>
    </location>
</feature>
<evidence type="ECO:0000256" key="1">
    <source>
        <dbReference type="SAM" id="Phobius"/>
    </source>
</evidence>
<gene>
    <name evidence="2" type="ORF">KB874_16975</name>
</gene>
<keyword evidence="1" id="KW-0812">Transmembrane</keyword>